<name>A0A0G1W956_9BACT</name>
<feature type="transmembrane region" description="Helical" evidence="12">
    <location>
        <begin position="270"/>
        <end position="295"/>
    </location>
</feature>
<dbReference type="InterPro" id="IPR023214">
    <property type="entry name" value="HAD_sf"/>
</dbReference>
<accession>A0A0G1W956</accession>
<dbReference type="FunFam" id="3.40.50.1000:FF:000193">
    <property type="entry name" value="Plasma membrane calcium-transporting ATPase 2"/>
    <property type="match status" value="1"/>
</dbReference>
<dbReference type="PRINTS" id="PR00120">
    <property type="entry name" value="HATPASE"/>
</dbReference>
<evidence type="ECO:0000256" key="8">
    <source>
        <dbReference type="ARBA" id="ARBA00022842"/>
    </source>
</evidence>
<dbReference type="InterPro" id="IPR023298">
    <property type="entry name" value="ATPase_P-typ_TM_dom_sf"/>
</dbReference>
<dbReference type="PROSITE" id="PS00154">
    <property type="entry name" value="ATPASE_E1_E2"/>
    <property type="match status" value="1"/>
</dbReference>
<dbReference type="SFLD" id="SFLDS00003">
    <property type="entry name" value="Haloacid_Dehalogenase"/>
    <property type="match status" value="1"/>
</dbReference>
<dbReference type="PANTHER" id="PTHR43294:SF21">
    <property type="entry name" value="CATION TRANSPORTING ATPASE"/>
    <property type="match status" value="1"/>
</dbReference>
<dbReference type="GO" id="GO:0016887">
    <property type="term" value="F:ATP hydrolysis activity"/>
    <property type="evidence" value="ECO:0007669"/>
    <property type="project" value="InterPro"/>
</dbReference>
<comment type="subcellular location">
    <subcellularLocation>
        <location evidence="1">Cell membrane</location>
        <topology evidence="1">Multi-pass membrane protein</topology>
    </subcellularLocation>
</comment>
<dbReference type="SUPFAM" id="SSF56784">
    <property type="entry name" value="HAD-like"/>
    <property type="match status" value="1"/>
</dbReference>
<feature type="transmembrane region" description="Helical" evidence="12">
    <location>
        <begin position="826"/>
        <end position="847"/>
    </location>
</feature>
<dbReference type="GO" id="GO:0005524">
    <property type="term" value="F:ATP binding"/>
    <property type="evidence" value="ECO:0007669"/>
    <property type="project" value="UniProtKB-KW"/>
</dbReference>
<dbReference type="InterPro" id="IPR004014">
    <property type="entry name" value="ATPase_P-typ_cation-transptr_N"/>
</dbReference>
<dbReference type="InterPro" id="IPR044492">
    <property type="entry name" value="P_typ_ATPase_HD_dom"/>
</dbReference>
<dbReference type="Proteomes" id="UP000034224">
    <property type="component" value="Unassembled WGS sequence"/>
</dbReference>
<feature type="transmembrane region" description="Helical" evidence="12">
    <location>
        <begin position="81"/>
        <end position="97"/>
    </location>
</feature>
<evidence type="ECO:0000256" key="6">
    <source>
        <dbReference type="ARBA" id="ARBA00022741"/>
    </source>
</evidence>
<dbReference type="Gene3D" id="3.40.1110.10">
    <property type="entry name" value="Calcium-transporting ATPase, cytoplasmic domain N"/>
    <property type="match status" value="1"/>
</dbReference>
<dbReference type="GO" id="GO:0005886">
    <property type="term" value="C:plasma membrane"/>
    <property type="evidence" value="ECO:0007669"/>
    <property type="project" value="UniProtKB-SubCell"/>
</dbReference>
<protein>
    <submittedName>
        <fullName evidence="14">Cation-transporting ATPase, E1-E2 family</fullName>
    </submittedName>
</protein>
<dbReference type="SFLD" id="SFLDG00002">
    <property type="entry name" value="C1.7:_P-type_atpase_like"/>
    <property type="match status" value="1"/>
</dbReference>
<keyword evidence="9" id="KW-1278">Translocase</keyword>
<dbReference type="InterPro" id="IPR001757">
    <property type="entry name" value="P_typ_ATPase"/>
</dbReference>
<evidence type="ECO:0000256" key="12">
    <source>
        <dbReference type="SAM" id="Phobius"/>
    </source>
</evidence>
<keyword evidence="6" id="KW-0547">Nucleotide-binding</keyword>
<evidence type="ECO:0000256" key="4">
    <source>
        <dbReference type="ARBA" id="ARBA00022553"/>
    </source>
</evidence>
<evidence type="ECO:0000256" key="5">
    <source>
        <dbReference type="ARBA" id="ARBA00022692"/>
    </source>
</evidence>
<feature type="transmembrane region" description="Helical" evidence="12">
    <location>
        <begin position="688"/>
        <end position="713"/>
    </location>
</feature>
<evidence type="ECO:0000256" key="7">
    <source>
        <dbReference type="ARBA" id="ARBA00022840"/>
    </source>
</evidence>
<dbReference type="InterPro" id="IPR036412">
    <property type="entry name" value="HAD-like_sf"/>
</dbReference>
<dbReference type="PRINTS" id="PR00119">
    <property type="entry name" value="CATATPASE"/>
</dbReference>
<dbReference type="Pfam" id="PF00690">
    <property type="entry name" value="Cation_ATPase_N"/>
    <property type="match status" value="1"/>
</dbReference>
<evidence type="ECO:0000313" key="15">
    <source>
        <dbReference type="Proteomes" id="UP000034224"/>
    </source>
</evidence>
<keyword evidence="8" id="KW-0460">Magnesium</keyword>
<dbReference type="InterPro" id="IPR006068">
    <property type="entry name" value="ATPase_P-typ_cation-transptr_C"/>
</dbReference>
<sequence>MNIRWYAKQPSEIFEEFSSDESGLSSEEAHKRLIEHGLNSLPELKVAGTFSIFFSQFLSPLIYILIAATAVVLFMGETADAVIIFLILVFNAIVGTIQEGKAQHTLLALRKFVETPASVLRDGKIMIVPDKEIVPGDVIILQEGDKIPADARLISVNSLRANEASLTGESVPAVKTIDTLGHIQIPAADQKNMVFKGTNIVSGNGKAVVIATGLATEIGKISKAIAAIDTEIPLKKNIRFLSRLIIITVFSIGTVIMIFGLATGESLRQMFATVVSLAVSIIPEGLPIVMTLVLASGVWRMTKRNVLVKKLQAVEALGQAKIIAVDKTGTLTKNEMALEKVYIDGKTFDIEGQGYEPKGRTLLEGVSVEPLDHPELVLAGRVASFCSNAQAMYVEEKNIWKVSGDPTEAALGVFGHKIGFRDGEWESPKIFELPFDYLTKYHLTIHKFENKNFLTAIGAPEKILELCDRVWRAKKSEKLSKAEKDELELVFFNMSRRGFRVLGFAVNPDAENTVINGNLPPLIFGGFFGMKDPLREEVKAAIEKAKQAGIRVVMITGDHKITARAIAEEAGLADGKDGVITGEELEKLSDEELSEKFGTCNVFARVTPEHKLRIIELFRKRGEVVAMTGDGVNDAPSLAAADLGVAMGKIGTEVAKEAADLVLLDDNFGSIISAVEEGRSIYKTIKKVVLYLFSTSIGEVLTISGAMFLGFPLPLLPAQIIWLNFVTDGFLDVSLAMEPREDGLLGSRYAKPARYILDSFAMKRMIFMGIIIALGALFMFMQYLDGNLEKALTMTLTTLAVFQWFNAWNCKSENKSVFSINPFRNVFLVGATIIVIGLQLLAVYHPFMQRFLHTVPLTAWEWVYAVSIAASILLLEEARKLLARTVFKKP</sequence>
<feature type="domain" description="Cation-transporting P-type ATPase N-terminal" evidence="13">
    <location>
        <begin position="4"/>
        <end position="77"/>
    </location>
</feature>
<keyword evidence="7" id="KW-0067">ATP-binding</keyword>
<keyword evidence="3" id="KW-1003">Cell membrane</keyword>
<comment type="similarity">
    <text evidence="2">Belongs to the cation transport ATPase (P-type) (TC 3.A.3) family. Type IIA subfamily.</text>
</comment>
<reference evidence="14 15" key="1">
    <citation type="journal article" date="2015" name="Nature">
        <title>rRNA introns, odd ribosomes, and small enigmatic genomes across a large radiation of phyla.</title>
        <authorList>
            <person name="Brown C.T."/>
            <person name="Hug L.A."/>
            <person name="Thomas B.C."/>
            <person name="Sharon I."/>
            <person name="Castelle C.J."/>
            <person name="Singh A."/>
            <person name="Wilkins M.J."/>
            <person name="Williams K.H."/>
            <person name="Banfield J.F."/>
        </authorList>
    </citation>
    <scope>NUCLEOTIDE SEQUENCE [LARGE SCALE GENOMIC DNA]</scope>
</reference>
<feature type="transmembrane region" description="Helical" evidence="12">
    <location>
        <begin position="859"/>
        <end position="875"/>
    </location>
</feature>
<dbReference type="SUPFAM" id="SSF81660">
    <property type="entry name" value="Metal cation-transporting ATPase, ATP-binding domain N"/>
    <property type="match status" value="1"/>
</dbReference>
<dbReference type="GO" id="GO:0005391">
    <property type="term" value="F:P-type sodium:potassium-exchanging transporter activity"/>
    <property type="evidence" value="ECO:0007669"/>
    <property type="project" value="TreeGrafter"/>
</dbReference>
<dbReference type="AlphaFoldDB" id="A0A0G1W956"/>
<evidence type="ECO:0000256" key="3">
    <source>
        <dbReference type="ARBA" id="ARBA00022475"/>
    </source>
</evidence>
<evidence type="ECO:0000256" key="9">
    <source>
        <dbReference type="ARBA" id="ARBA00022967"/>
    </source>
</evidence>
<dbReference type="SFLD" id="SFLDF00027">
    <property type="entry name" value="p-type_atpase"/>
    <property type="match status" value="1"/>
</dbReference>
<dbReference type="FunFam" id="2.70.150.10:FF:000160">
    <property type="entry name" value="Sarcoplasmic/endoplasmic reticulum calcium ATPase 1"/>
    <property type="match status" value="1"/>
</dbReference>
<dbReference type="InterPro" id="IPR059000">
    <property type="entry name" value="ATPase_P-type_domA"/>
</dbReference>
<dbReference type="Gene3D" id="1.20.1110.10">
    <property type="entry name" value="Calcium-transporting ATPase, transmembrane domain"/>
    <property type="match status" value="1"/>
</dbReference>
<dbReference type="GO" id="GO:1990573">
    <property type="term" value="P:potassium ion import across plasma membrane"/>
    <property type="evidence" value="ECO:0007669"/>
    <property type="project" value="TreeGrafter"/>
</dbReference>
<dbReference type="GO" id="GO:0036376">
    <property type="term" value="P:sodium ion export across plasma membrane"/>
    <property type="evidence" value="ECO:0007669"/>
    <property type="project" value="TreeGrafter"/>
</dbReference>
<dbReference type="STRING" id="1618665.UY55_C0002G0153"/>
<dbReference type="SUPFAM" id="SSF81665">
    <property type="entry name" value="Calcium ATPase, transmembrane domain M"/>
    <property type="match status" value="1"/>
</dbReference>
<dbReference type="SUPFAM" id="SSF81653">
    <property type="entry name" value="Calcium ATPase, transduction domain A"/>
    <property type="match status" value="1"/>
</dbReference>
<gene>
    <name evidence="14" type="ORF">UY55_C0002G0153</name>
</gene>
<dbReference type="Pfam" id="PF13246">
    <property type="entry name" value="Cation_ATPase"/>
    <property type="match status" value="1"/>
</dbReference>
<dbReference type="SMART" id="SM00831">
    <property type="entry name" value="Cation_ATPase_N"/>
    <property type="match status" value="1"/>
</dbReference>
<dbReference type="NCBIfam" id="TIGR01494">
    <property type="entry name" value="ATPase_P-type"/>
    <property type="match status" value="2"/>
</dbReference>
<evidence type="ECO:0000256" key="11">
    <source>
        <dbReference type="ARBA" id="ARBA00023136"/>
    </source>
</evidence>
<keyword evidence="4" id="KW-0597">Phosphoprotein</keyword>
<keyword evidence="10 12" id="KW-1133">Transmembrane helix</keyword>
<evidence type="ECO:0000313" key="14">
    <source>
        <dbReference type="EMBL" id="KKW15095.1"/>
    </source>
</evidence>
<dbReference type="Gene3D" id="3.40.50.1000">
    <property type="entry name" value="HAD superfamily/HAD-like"/>
    <property type="match status" value="1"/>
</dbReference>
<proteinExistence type="inferred from homology"/>
<keyword evidence="11 12" id="KW-0472">Membrane</keyword>
<evidence type="ECO:0000259" key="13">
    <source>
        <dbReference type="SMART" id="SM00831"/>
    </source>
</evidence>
<dbReference type="GO" id="GO:0030007">
    <property type="term" value="P:intracellular potassium ion homeostasis"/>
    <property type="evidence" value="ECO:0007669"/>
    <property type="project" value="TreeGrafter"/>
</dbReference>
<evidence type="ECO:0000256" key="2">
    <source>
        <dbReference type="ARBA" id="ARBA00005675"/>
    </source>
</evidence>
<dbReference type="InterPro" id="IPR050510">
    <property type="entry name" value="Cation_transp_ATPase_P-type"/>
</dbReference>
<dbReference type="Gene3D" id="2.70.150.10">
    <property type="entry name" value="Calcium-transporting ATPase, cytoplasmic transduction domain A"/>
    <property type="match status" value="1"/>
</dbReference>
<dbReference type="GO" id="GO:1902600">
    <property type="term" value="P:proton transmembrane transport"/>
    <property type="evidence" value="ECO:0007669"/>
    <property type="project" value="TreeGrafter"/>
</dbReference>
<dbReference type="GO" id="GO:0006883">
    <property type="term" value="P:intracellular sodium ion homeostasis"/>
    <property type="evidence" value="ECO:0007669"/>
    <property type="project" value="TreeGrafter"/>
</dbReference>
<dbReference type="EMBL" id="LCQK01000002">
    <property type="protein sequence ID" value="KKW15095.1"/>
    <property type="molecule type" value="Genomic_DNA"/>
</dbReference>
<dbReference type="InterPro" id="IPR018303">
    <property type="entry name" value="ATPase_P-typ_P_site"/>
</dbReference>
<dbReference type="Pfam" id="PF00122">
    <property type="entry name" value="E1-E2_ATPase"/>
    <property type="match status" value="1"/>
</dbReference>
<dbReference type="InterPro" id="IPR008250">
    <property type="entry name" value="ATPase_P-typ_transduc_dom_A_sf"/>
</dbReference>
<evidence type="ECO:0000256" key="1">
    <source>
        <dbReference type="ARBA" id="ARBA00004651"/>
    </source>
</evidence>
<feature type="transmembrane region" description="Helical" evidence="12">
    <location>
        <begin position="765"/>
        <end position="784"/>
    </location>
</feature>
<dbReference type="InterPro" id="IPR023299">
    <property type="entry name" value="ATPase_P-typ_cyto_dom_N"/>
</dbReference>
<evidence type="ECO:0000256" key="10">
    <source>
        <dbReference type="ARBA" id="ARBA00022989"/>
    </source>
</evidence>
<organism evidence="14 15">
    <name type="scientific">Candidatus Jorgensenbacteria bacterium GW2011_GWB1_50_10</name>
    <dbReference type="NCBI Taxonomy" id="1618665"/>
    <lineage>
        <taxon>Bacteria</taxon>
        <taxon>Candidatus Joergenseniibacteriota</taxon>
    </lineage>
</organism>
<dbReference type="Pfam" id="PF00689">
    <property type="entry name" value="Cation_ATPase_C"/>
    <property type="match status" value="1"/>
</dbReference>
<feature type="transmembrane region" description="Helical" evidence="12">
    <location>
        <begin position="50"/>
        <end position="75"/>
    </location>
</feature>
<feature type="transmembrane region" description="Helical" evidence="12">
    <location>
        <begin position="244"/>
        <end position="264"/>
    </location>
</feature>
<comment type="caution">
    <text evidence="14">The sequence shown here is derived from an EMBL/GenBank/DDBJ whole genome shotgun (WGS) entry which is preliminary data.</text>
</comment>
<keyword evidence="5 12" id="KW-0812">Transmembrane</keyword>
<dbReference type="PANTHER" id="PTHR43294">
    <property type="entry name" value="SODIUM/POTASSIUM-TRANSPORTING ATPASE SUBUNIT ALPHA"/>
    <property type="match status" value="1"/>
</dbReference>